<feature type="transmembrane region" description="Helical" evidence="7">
    <location>
        <begin position="56"/>
        <end position="74"/>
    </location>
</feature>
<keyword evidence="6 7" id="KW-0472">Membrane</keyword>
<name>H3NEQ1_9LACT</name>
<dbReference type="SUPFAM" id="SSF52540">
    <property type="entry name" value="P-loop containing nucleoside triphosphate hydrolases"/>
    <property type="match status" value="1"/>
</dbReference>
<dbReference type="GO" id="GO:0005886">
    <property type="term" value="C:plasma membrane"/>
    <property type="evidence" value="ECO:0007669"/>
    <property type="project" value="UniProtKB-SubCell"/>
</dbReference>
<dbReference type="EMBL" id="AGEF01000009">
    <property type="protein sequence ID" value="EHR32916.1"/>
    <property type="molecule type" value="Genomic_DNA"/>
</dbReference>
<feature type="transmembrane region" description="Helical" evidence="7">
    <location>
        <begin position="157"/>
        <end position="175"/>
    </location>
</feature>
<feature type="domain" description="ABC transporter" evidence="8">
    <location>
        <begin position="337"/>
        <end position="548"/>
    </location>
</feature>
<dbReference type="PROSITE" id="PS50893">
    <property type="entry name" value="ABC_TRANSPORTER_2"/>
    <property type="match status" value="1"/>
</dbReference>
<evidence type="ECO:0000259" key="8">
    <source>
        <dbReference type="PROSITE" id="PS50893"/>
    </source>
</evidence>
<feature type="transmembrane region" description="Helical" evidence="7">
    <location>
        <begin position="125"/>
        <end position="151"/>
    </location>
</feature>
<evidence type="ECO:0000256" key="1">
    <source>
        <dbReference type="ARBA" id="ARBA00004651"/>
    </source>
</evidence>
<evidence type="ECO:0000313" key="11">
    <source>
        <dbReference type="Proteomes" id="UP000003599"/>
    </source>
</evidence>
<gene>
    <name evidence="10" type="ORF">HMPREF9703_01032</name>
</gene>
<keyword evidence="4" id="KW-0067">ATP-binding</keyword>
<dbReference type="PANTHER" id="PTHR43394">
    <property type="entry name" value="ATP-DEPENDENT PERMEASE MDL1, MITOCHONDRIAL"/>
    <property type="match status" value="1"/>
</dbReference>
<comment type="caution">
    <text evidence="10">The sequence shown here is derived from an EMBL/GenBank/DDBJ whole genome shotgun (WGS) entry which is preliminary data.</text>
</comment>
<dbReference type="InterPro" id="IPR036640">
    <property type="entry name" value="ABC1_TM_sf"/>
</dbReference>
<reference evidence="10 11" key="1">
    <citation type="submission" date="2012-01" db="EMBL/GenBank/DDBJ databases">
        <title>The Genome Sequence of Dolosigranulum pigrum ATCC 51524.</title>
        <authorList>
            <consortium name="The Broad Institute Genome Sequencing Platform"/>
            <person name="Earl A."/>
            <person name="Ward D."/>
            <person name="Feldgarden M."/>
            <person name="Gevers D."/>
            <person name="Huys G."/>
            <person name="Young S.K."/>
            <person name="Zeng Q."/>
            <person name="Gargeya S."/>
            <person name="Fitzgerald M."/>
            <person name="Haas B."/>
            <person name="Abouelleil A."/>
            <person name="Alvarado L."/>
            <person name="Arachchi H.M."/>
            <person name="Berlin A."/>
            <person name="Chapman S.B."/>
            <person name="Gearin G."/>
            <person name="Goldberg J."/>
            <person name="Griggs A."/>
            <person name="Gujja S."/>
            <person name="Hansen M."/>
            <person name="Heiman D."/>
            <person name="Howarth C."/>
            <person name="Larimer J."/>
            <person name="Lui A."/>
            <person name="MacDonald P.J.P."/>
            <person name="McCowen C."/>
            <person name="Montmayeur A."/>
            <person name="Murphy C."/>
            <person name="Neiman D."/>
            <person name="Pearson M."/>
            <person name="Priest M."/>
            <person name="Roberts A."/>
            <person name="Saif S."/>
            <person name="Shea T."/>
            <person name="Sisk P."/>
            <person name="Stolte C."/>
            <person name="Sykes S."/>
            <person name="Wortman J."/>
            <person name="Nusbaum C."/>
            <person name="Birren B."/>
        </authorList>
    </citation>
    <scope>NUCLEOTIDE SEQUENCE [LARGE SCALE GENOMIC DNA]</scope>
    <source>
        <strain evidence="10 11">ATCC 51524</strain>
    </source>
</reference>
<dbReference type="eggNOG" id="COG1132">
    <property type="taxonomic scope" value="Bacteria"/>
</dbReference>
<proteinExistence type="predicted"/>
<dbReference type="GO" id="GO:0015421">
    <property type="term" value="F:ABC-type oligopeptide transporter activity"/>
    <property type="evidence" value="ECO:0007669"/>
    <property type="project" value="TreeGrafter"/>
</dbReference>
<dbReference type="HOGENOM" id="CLU_000604_84_3_9"/>
<evidence type="ECO:0000313" key="10">
    <source>
        <dbReference type="EMBL" id="EHR32916.1"/>
    </source>
</evidence>
<dbReference type="InterPro" id="IPR003439">
    <property type="entry name" value="ABC_transporter-like_ATP-bd"/>
</dbReference>
<feature type="transmembrane region" description="Helical" evidence="7">
    <location>
        <begin position="21"/>
        <end position="44"/>
    </location>
</feature>
<organism evidence="10 11">
    <name type="scientific">Dolosigranulum pigrum ATCC 51524</name>
    <dbReference type="NCBI Taxonomy" id="883103"/>
    <lineage>
        <taxon>Bacteria</taxon>
        <taxon>Bacillati</taxon>
        <taxon>Bacillota</taxon>
        <taxon>Bacilli</taxon>
        <taxon>Lactobacillales</taxon>
        <taxon>Carnobacteriaceae</taxon>
        <taxon>Dolosigranulum</taxon>
    </lineage>
</organism>
<dbReference type="Pfam" id="PF00005">
    <property type="entry name" value="ABC_tran"/>
    <property type="match status" value="1"/>
</dbReference>
<evidence type="ECO:0000256" key="6">
    <source>
        <dbReference type="ARBA" id="ARBA00023136"/>
    </source>
</evidence>
<evidence type="ECO:0000256" key="3">
    <source>
        <dbReference type="ARBA" id="ARBA00022741"/>
    </source>
</evidence>
<dbReference type="GeneID" id="42694477"/>
<keyword evidence="5 7" id="KW-1133">Transmembrane helix</keyword>
<feature type="domain" description="ABC transmembrane type-1" evidence="9">
    <location>
        <begin position="25"/>
        <end position="304"/>
    </location>
</feature>
<dbReference type="InterPro" id="IPR027417">
    <property type="entry name" value="P-loop_NTPase"/>
</dbReference>
<dbReference type="InterPro" id="IPR039421">
    <property type="entry name" value="Type_1_exporter"/>
</dbReference>
<dbReference type="InterPro" id="IPR017871">
    <property type="entry name" value="ABC_transporter-like_CS"/>
</dbReference>
<evidence type="ECO:0000256" key="7">
    <source>
        <dbReference type="SAM" id="Phobius"/>
    </source>
</evidence>
<comment type="subcellular location">
    <subcellularLocation>
        <location evidence="1">Cell membrane</location>
        <topology evidence="1">Multi-pass membrane protein</topology>
    </subcellularLocation>
</comment>
<evidence type="ECO:0000259" key="9">
    <source>
        <dbReference type="PROSITE" id="PS50929"/>
    </source>
</evidence>
<keyword evidence="2 7" id="KW-0812">Transmembrane</keyword>
<dbReference type="InterPro" id="IPR011527">
    <property type="entry name" value="ABC1_TM_dom"/>
</dbReference>
<sequence length="550" mass="64445">MINQIKKYYDILKNYSTVYMYVYGISTIIIAIFPFFNIFFIRYILNSLTNFTVSDLNVAVMIYLTVSLLQYIVTKINSFASDMMELTLGNQIAINIMESTENLTLFQFEQHDFQNQIRRAMENSLGVFVSNITIFINTLTTVVTIIISVIYISQWNIFIGITVLIFPFLFYKLYIRINQEHYRVSIKQTEPKKINWYITFLLTQDDAFRENKIFKFSRYLIQKYRKNVGSFIQDTKELFKFDSKISFVPELANILLVILVIYHLLREAIIGTILVGSIVAMLQMTFQILDSSKELSGNIISLEKNSYYIDELIDVLNISKDKRNDKEVRYNQKIKSITLKNISFFRDDIPVFQNFNLHLERGLYFVIGDNGSGKTTLLKLISGLYKPDSGNIVINNRVCERTSDILKQESSVLFQNFKRYENTLKENIFFGDYKEKENKDRLDMILNKELLNFIEWESKNNDIQLGSWFEGARDFSGGEWQKIAFGRTLFKEASIYIFDEPNSMIDEKGCKVIDHELRKLAKENIVIVITHKTHLIKKDDNVIHLKKIVT</sequence>
<evidence type="ECO:0008006" key="12">
    <source>
        <dbReference type="Google" id="ProtNLM"/>
    </source>
</evidence>
<dbReference type="GO" id="GO:0016887">
    <property type="term" value="F:ATP hydrolysis activity"/>
    <property type="evidence" value="ECO:0007669"/>
    <property type="project" value="InterPro"/>
</dbReference>
<keyword evidence="3" id="KW-0547">Nucleotide-binding</keyword>
<dbReference type="GO" id="GO:0005524">
    <property type="term" value="F:ATP binding"/>
    <property type="evidence" value="ECO:0007669"/>
    <property type="project" value="UniProtKB-KW"/>
</dbReference>
<dbReference type="InterPro" id="IPR003593">
    <property type="entry name" value="AAA+_ATPase"/>
</dbReference>
<dbReference type="Gene3D" id="1.20.1560.10">
    <property type="entry name" value="ABC transporter type 1, transmembrane domain"/>
    <property type="match status" value="1"/>
</dbReference>
<keyword evidence="11" id="KW-1185">Reference proteome</keyword>
<dbReference type="Proteomes" id="UP000003599">
    <property type="component" value="Unassembled WGS sequence"/>
</dbReference>
<dbReference type="SUPFAM" id="SSF90123">
    <property type="entry name" value="ABC transporter transmembrane region"/>
    <property type="match status" value="1"/>
</dbReference>
<dbReference type="PANTHER" id="PTHR43394:SF1">
    <property type="entry name" value="ATP-BINDING CASSETTE SUB-FAMILY B MEMBER 10, MITOCHONDRIAL"/>
    <property type="match status" value="1"/>
</dbReference>
<dbReference type="SMART" id="SM00382">
    <property type="entry name" value="AAA"/>
    <property type="match status" value="1"/>
</dbReference>
<evidence type="ECO:0000256" key="5">
    <source>
        <dbReference type="ARBA" id="ARBA00022989"/>
    </source>
</evidence>
<dbReference type="PROSITE" id="PS00211">
    <property type="entry name" value="ABC_TRANSPORTER_1"/>
    <property type="match status" value="1"/>
</dbReference>
<evidence type="ECO:0000256" key="2">
    <source>
        <dbReference type="ARBA" id="ARBA00022692"/>
    </source>
</evidence>
<protein>
    <recommendedName>
        <fullName evidence="12">ABC transporter domain-containing protein</fullName>
    </recommendedName>
</protein>
<dbReference type="AlphaFoldDB" id="H3NEQ1"/>
<accession>H3NEQ1</accession>
<dbReference type="RefSeq" id="WP_004636162.1">
    <property type="nucleotide sequence ID" value="NZ_JH601103.1"/>
</dbReference>
<dbReference type="Gene3D" id="3.40.50.300">
    <property type="entry name" value="P-loop containing nucleotide triphosphate hydrolases"/>
    <property type="match status" value="1"/>
</dbReference>
<evidence type="ECO:0000256" key="4">
    <source>
        <dbReference type="ARBA" id="ARBA00022840"/>
    </source>
</evidence>
<dbReference type="PROSITE" id="PS50929">
    <property type="entry name" value="ABC_TM1F"/>
    <property type="match status" value="1"/>
</dbReference>